<proteinExistence type="predicted"/>
<dbReference type="EMBL" id="UYRT01016065">
    <property type="protein sequence ID" value="VDK55619.1"/>
    <property type="molecule type" value="Genomic_DNA"/>
</dbReference>
<dbReference type="AlphaFoldDB" id="A0A183DD91"/>
<evidence type="ECO:0000313" key="3">
    <source>
        <dbReference type="WBParaSite" id="GPUH_0000669101-mRNA-1"/>
    </source>
</evidence>
<dbReference type="WBParaSite" id="GPUH_0000669101-mRNA-1">
    <property type="protein sequence ID" value="GPUH_0000669101-mRNA-1"/>
    <property type="gene ID" value="GPUH_0000669101"/>
</dbReference>
<dbReference type="OrthoDB" id="10069252at2759"/>
<organism evidence="3">
    <name type="scientific">Gongylonema pulchrum</name>
    <dbReference type="NCBI Taxonomy" id="637853"/>
    <lineage>
        <taxon>Eukaryota</taxon>
        <taxon>Metazoa</taxon>
        <taxon>Ecdysozoa</taxon>
        <taxon>Nematoda</taxon>
        <taxon>Chromadorea</taxon>
        <taxon>Rhabditida</taxon>
        <taxon>Spirurina</taxon>
        <taxon>Spiruromorpha</taxon>
        <taxon>Spiruroidea</taxon>
        <taxon>Gongylonematidae</taxon>
        <taxon>Gongylonema</taxon>
    </lineage>
</organism>
<evidence type="ECO:0000313" key="2">
    <source>
        <dbReference type="Proteomes" id="UP000271098"/>
    </source>
</evidence>
<accession>A0A183DD91</accession>
<dbReference type="Proteomes" id="UP000271098">
    <property type="component" value="Unassembled WGS sequence"/>
</dbReference>
<protein>
    <submittedName>
        <fullName evidence="1 3">Uncharacterized protein</fullName>
    </submittedName>
</protein>
<evidence type="ECO:0000313" key="1">
    <source>
        <dbReference type="EMBL" id="VDK55619.1"/>
    </source>
</evidence>
<reference evidence="1 2" key="2">
    <citation type="submission" date="2018-11" db="EMBL/GenBank/DDBJ databases">
        <authorList>
            <consortium name="Pathogen Informatics"/>
        </authorList>
    </citation>
    <scope>NUCLEOTIDE SEQUENCE [LARGE SCALE GENOMIC DNA]</scope>
</reference>
<reference evidence="3" key="1">
    <citation type="submission" date="2016-06" db="UniProtKB">
        <authorList>
            <consortium name="WormBaseParasite"/>
        </authorList>
    </citation>
    <scope>IDENTIFICATION</scope>
</reference>
<sequence length="120" mass="13686">MQRLQVILDKFAPNTLFDAPFTHRFGAVDGTALLEKISSRHLDYINFALDKSSYSSLSGYVRQYAVLPSTDVKAVVMILFTLKLMFGLNDSTEFAMESRLLCEILRRMVITLLVILLFIF</sequence>
<name>A0A183DD91_9BILA</name>
<gene>
    <name evidence="1" type="ORF">GPUH_LOCUS6680</name>
</gene>
<keyword evidence="2" id="KW-1185">Reference proteome</keyword>